<keyword evidence="2" id="KW-0808">Transferase</keyword>
<dbReference type="EMBL" id="VBSN01000038">
    <property type="protein sequence ID" value="KAA6439013.1"/>
    <property type="molecule type" value="Genomic_DNA"/>
</dbReference>
<dbReference type="AlphaFoldDB" id="A0A5M8QX71"/>
<gene>
    <name evidence="2" type="ORF">FEM33_12035</name>
</gene>
<name>A0A5M8QX71_9BACT</name>
<protein>
    <submittedName>
        <fullName evidence="2">Glutaminyl-peptide cyclotransferase</fullName>
    </submittedName>
</protein>
<organism evidence="2 3">
    <name type="scientific">Dyadobacter flavalbus</name>
    <dbReference type="NCBI Taxonomy" id="2579942"/>
    <lineage>
        <taxon>Bacteria</taxon>
        <taxon>Pseudomonadati</taxon>
        <taxon>Bacteroidota</taxon>
        <taxon>Cytophagia</taxon>
        <taxon>Cytophagales</taxon>
        <taxon>Spirosomataceae</taxon>
        <taxon>Dyadobacter</taxon>
    </lineage>
</organism>
<dbReference type="PROSITE" id="PS51257">
    <property type="entry name" value="PROKAR_LIPOPROTEIN"/>
    <property type="match status" value="1"/>
</dbReference>
<evidence type="ECO:0000313" key="3">
    <source>
        <dbReference type="Proteomes" id="UP000323994"/>
    </source>
</evidence>
<dbReference type="InterPro" id="IPR007788">
    <property type="entry name" value="QCT"/>
</dbReference>
<dbReference type="GO" id="GO:0016603">
    <property type="term" value="F:glutaminyl-peptide cyclotransferase activity"/>
    <property type="evidence" value="ECO:0007669"/>
    <property type="project" value="InterPro"/>
</dbReference>
<feature type="signal peptide" evidence="1">
    <location>
        <begin position="1"/>
        <end position="21"/>
    </location>
</feature>
<dbReference type="PANTHER" id="PTHR31270">
    <property type="entry name" value="GLUTAMINYL-PEPTIDE CYCLOTRANSFERASE"/>
    <property type="match status" value="1"/>
</dbReference>
<proteinExistence type="predicted"/>
<accession>A0A5M8QX71</accession>
<dbReference type="OrthoDB" id="9783700at2"/>
<dbReference type="Pfam" id="PF05096">
    <property type="entry name" value="Glu_cyclase_2"/>
    <property type="match status" value="1"/>
</dbReference>
<sequence length="362" mass="40622">MKRISLYFCCIILLGCCLIHACKQKKEQNNMDGSRPDLPVASIAEPYHTGNDTVTIRLSKPLEQLRATLEGRNIQLLQTDSTRMLVPLHVDKVGLYPLVISGLDSRKAPISDTLFVEIRSDIKPRRMQYRLLNTFPHAATSFTQGLEFSGDALFEGTGLNGKSGIMRVEPVTGRILQSKDLPDEYFGEGITVINDKIYQLTWKSGKCFRYTLDFEPDKTFSIYTQGWGLTHKDSTLIVSDGSNRLYFYTPEFEPKGDLAVYDDNGPVSKLNELEYVNGFVLANVWETNRIVQINLQSGKVVADLHLDRLVPANLGNPQSDVLNGIAYNKKERALYITGKNWPVLYQLKVSDLLKSNPGGPVL</sequence>
<keyword evidence="1" id="KW-0732">Signal</keyword>
<dbReference type="InterPro" id="IPR011044">
    <property type="entry name" value="Quino_amine_DH_bsu"/>
</dbReference>
<dbReference type="PANTHER" id="PTHR31270:SF1">
    <property type="entry name" value="GLUTAMINYL-PEPTIDE CYCLOTRANSFERASE"/>
    <property type="match status" value="1"/>
</dbReference>
<evidence type="ECO:0000313" key="2">
    <source>
        <dbReference type="EMBL" id="KAA6439013.1"/>
    </source>
</evidence>
<dbReference type="SUPFAM" id="SSF50969">
    <property type="entry name" value="YVTN repeat-like/Quinoprotein amine dehydrogenase"/>
    <property type="match status" value="1"/>
</dbReference>
<comment type="caution">
    <text evidence="2">The sequence shown here is derived from an EMBL/GenBank/DDBJ whole genome shotgun (WGS) entry which is preliminary data.</text>
</comment>
<reference evidence="2 3" key="1">
    <citation type="submission" date="2019-05" db="EMBL/GenBank/DDBJ databases">
        <authorList>
            <person name="Qu J.-H."/>
        </authorList>
    </citation>
    <scope>NUCLEOTIDE SEQUENCE [LARGE SCALE GENOMIC DNA]</scope>
    <source>
        <strain evidence="2 3">NS28</strain>
    </source>
</reference>
<keyword evidence="3" id="KW-1185">Reference proteome</keyword>
<feature type="chain" id="PRO_5024316238" evidence="1">
    <location>
        <begin position="22"/>
        <end position="362"/>
    </location>
</feature>
<dbReference type="Proteomes" id="UP000323994">
    <property type="component" value="Unassembled WGS sequence"/>
</dbReference>
<evidence type="ECO:0000256" key="1">
    <source>
        <dbReference type="SAM" id="SignalP"/>
    </source>
</evidence>